<protein>
    <submittedName>
        <fullName evidence="2">SirB2 family protein</fullName>
    </submittedName>
</protein>
<dbReference type="PANTHER" id="PTHR39594:SF1">
    <property type="entry name" value="PROTEIN YCHQ"/>
    <property type="match status" value="1"/>
</dbReference>
<sequence>MSYLALKHAHVLFVVVSLLLFAGRWLTGLLGGNWRRRRWLRILPHINDTLLLSAAVAMVLQIHRYPFVNSSVLTAKVLALLLYIILGHKALARGRSLAGLGWGLAALASVGYIIGVAVTKQVLPWA</sequence>
<dbReference type="Proteomes" id="UP001501321">
    <property type="component" value="Unassembled WGS sequence"/>
</dbReference>
<keyword evidence="1" id="KW-0472">Membrane</keyword>
<dbReference type="PANTHER" id="PTHR39594">
    <property type="entry name" value="PROTEIN YCHQ"/>
    <property type="match status" value="1"/>
</dbReference>
<keyword evidence="1" id="KW-1133">Transmembrane helix</keyword>
<dbReference type="Pfam" id="PF04247">
    <property type="entry name" value="SirB"/>
    <property type="match status" value="1"/>
</dbReference>
<dbReference type="RefSeq" id="WP_345010247.1">
    <property type="nucleotide sequence ID" value="NZ_BAABFC010000004.1"/>
</dbReference>
<keyword evidence="3" id="KW-1185">Reference proteome</keyword>
<feature type="transmembrane region" description="Helical" evidence="1">
    <location>
        <begin position="12"/>
        <end position="30"/>
    </location>
</feature>
<dbReference type="InterPro" id="IPR007360">
    <property type="entry name" value="SirB"/>
</dbReference>
<reference evidence="3" key="1">
    <citation type="journal article" date="2019" name="Int. J. Syst. Evol. Microbiol.">
        <title>The Global Catalogue of Microorganisms (GCM) 10K type strain sequencing project: providing services to taxonomists for standard genome sequencing and annotation.</title>
        <authorList>
            <consortium name="The Broad Institute Genomics Platform"/>
            <consortium name="The Broad Institute Genome Sequencing Center for Infectious Disease"/>
            <person name="Wu L."/>
            <person name="Ma J."/>
        </authorList>
    </citation>
    <scope>NUCLEOTIDE SEQUENCE [LARGE SCALE GENOMIC DNA]</scope>
    <source>
        <strain evidence="3">JCM 32226</strain>
    </source>
</reference>
<feature type="transmembrane region" description="Helical" evidence="1">
    <location>
        <begin position="98"/>
        <end position="118"/>
    </location>
</feature>
<comment type="caution">
    <text evidence="2">The sequence shown here is derived from an EMBL/GenBank/DDBJ whole genome shotgun (WGS) entry which is preliminary data.</text>
</comment>
<evidence type="ECO:0000313" key="2">
    <source>
        <dbReference type="EMBL" id="GAA4495074.1"/>
    </source>
</evidence>
<evidence type="ECO:0000256" key="1">
    <source>
        <dbReference type="SAM" id="Phobius"/>
    </source>
</evidence>
<dbReference type="PIRSF" id="PIRSF005610">
    <property type="entry name" value="SirB"/>
    <property type="match status" value="1"/>
</dbReference>
<gene>
    <name evidence="2" type="ORF">GCM10023095_07750</name>
</gene>
<organism evidence="2 3">
    <name type="scientific">Pseudaeromonas paramecii</name>
    <dbReference type="NCBI Taxonomy" id="2138166"/>
    <lineage>
        <taxon>Bacteria</taxon>
        <taxon>Pseudomonadati</taxon>
        <taxon>Pseudomonadota</taxon>
        <taxon>Gammaproteobacteria</taxon>
        <taxon>Aeromonadales</taxon>
        <taxon>Aeromonadaceae</taxon>
        <taxon>Pseudaeromonas</taxon>
    </lineage>
</organism>
<accession>A0ABP8Q1E0</accession>
<dbReference type="EMBL" id="BAABFC010000004">
    <property type="protein sequence ID" value="GAA4495074.1"/>
    <property type="molecule type" value="Genomic_DNA"/>
</dbReference>
<proteinExistence type="predicted"/>
<feature type="transmembrane region" description="Helical" evidence="1">
    <location>
        <begin position="68"/>
        <end position="86"/>
    </location>
</feature>
<name>A0ABP8Q1E0_9GAMM</name>
<keyword evidence="1" id="KW-0812">Transmembrane</keyword>
<evidence type="ECO:0000313" key="3">
    <source>
        <dbReference type="Proteomes" id="UP001501321"/>
    </source>
</evidence>